<protein>
    <submittedName>
        <fullName evidence="1">Membrane protein</fullName>
    </submittedName>
</protein>
<dbReference type="Pfam" id="PF08757">
    <property type="entry name" value="CotH"/>
    <property type="match status" value="1"/>
</dbReference>
<dbReference type="EMBL" id="BAVR01000003">
    <property type="protein sequence ID" value="GAE86952.1"/>
    <property type="molecule type" value="Genomic_DNA"/>
</dbReference>
<name>W4V1J0_9FIRM</name>
<reference evidence="1" key="1">
    <citation type="journal article" date="2014" name="Genome Announc.">
        <title>Draft Genome Sequence of Clostridium straminisolvens Strain JCM 21531T, Isolated from a Cellulose-Degrading Bacterial Community.</title>
        <authorList>
            <person name="Yuki M."/>
            <person name="Oshima K."/>
            <person name="Suda W."/>
            <person name="Sakamoto M."/>
            <person name="Kitamura K."/>
            <person name="Iida T."/>
            <person name="Hattori M."/>
            <person name="Ohkuma M."/>
        </authorList>
    </citation>
    <scope>NUCLEOTIDE SEQUENCE [LARGE SCALE GENOMIC DNA]</scope>
    <source>
        <strain evidence="1">JCM 21531</strain>
    </source>
</reference>
<evidence type="ECO:0000313" key="1">
    <source>
        <dbReference type="EMBL" id="GAE86952.1"/>
    </source>
</evidence>
<proteinExistence type="predicted"/>
<gene>
    <name evidence="1" type="ORF">JCM21531_288</name>
</gene>
<comment type="caution">
    <text evidence="1">The sequence shown here is derived from an EMBL/GenBank/DDBJ whole genome shotgun (WGS) entry which is preliminary data.</text>
</comment>
<dbReference type="STRING" id="1294263.JCM21531_288"/>
<dbReference type="InterPro" id="IPR014867">
    <property type="entry name" value="Spore_coat_CotH_CotH2/3/7"/>
</dbReference>
<dbReference type="AlphaFoldDB" id="W4V1J0"/>
<keyword evidence="2" id="KW-1185">Reference proteome</keyword>
<sequence>MRNAGNDWTGALFRDEMMQSLVSHLKLDTQAYRPCVVFLNGEYWGIYHIRERFDDKYLKEHYDLDDDKVAILDVYETPEVQEGDSTDVLAYTTML</sequence>
<organism evidence="1 2">
    <name type="scientific">Acetivibrio straminisolvens JCM 21531</name>
    <dbReference type="NCBI Taxonomy" id="1294263"/>
    <lineage>
        <taxon>Bacteria</taxon>
        <taxon>Bacillati</taxon>
        <taxon>Bacillota</taxon>
        <taxon>Clostridia</taxon>
        <taxon>Eubacteriales</taxon>
        <taxon>Oscillospiraceae</taxon>
        <taxon>Acetivibrio</taxon>
    </lineage>
</organism>
<evidence type="ECO:0000313" key="2">
    <source>
        <dbReference type="Proteomes" id="UP000019109"/>
    </source>
</evidence>
<dbReference type="Proteomes" id="UP000019109">
    <property type="component" value="Unassembled WGS sequence"/>
</dbReference>
<accession>W4V1J0</accession>
<dbReference type="RefSeq" id="WP_279378950.1">
    <property type="nucleotide sequence ID" value="NZ_BAVR01000003.1"/>
</dbReference>